<keyword evidence="8" id="KW-0333">Golgi apparatus</keyword>
<evidence type="ECO:0000256" key="8">
    <source>
        <dbReference type="ARBA" id="ARBA00023034"/>
    </source>
</evidence>
<keyword evidence="3" id="KW-0328">Glycosyltransferase</keyword>
<proteinExistence type="inferred from homology"/>
<organism evidence="11 12">
    <name type="scientific">Cymbomonas tetramitiformis</name>
    <dbReference type="NCBI Taxonomy" id="36881"/>
    <lineage>
        <taxon>Eukaryota</taxon>
        <taxon>Viridiplantae</taxon>
        <taxon>Chlorophyta</taxon>
        <taxon>Pyramimonadophyceae</taxon>
        <taxon>Pyramimonadales</taxon>
        <taxon>Pyramimonadaceae</taxon>
        <taxon>Cymbomonas</taxon>
    </lineage>
</organism>
<evidence type="ECO:0000256" key="10">
    <source>
        <dbReference type="ARBA" id="ARBA00023180"/>
    </source>
</evidence>
<keyword evidence="6" id="KW-0735">Signal-anchor</keyword>
<comment type="subcellular location">
    <subcellularLocation>
        <location evidence="1">Golgi apparatus membrane</location>
        <topology evidence="1">Single-pass type II membrane protein</topology>
    </subcellularLocation>
</comment>
<evidence type="ECO:0000256" key="2">
    <source>
        <dbReference type="ARBA" id="ARBA00006003"/>
    </source>
</evidence>
<name>A0AAE0FIP2_9CHLO</name>
<evidence type="ECO:0000256" key="7">
    <source>
        <dbReference type="ARBA" id="ARBA00022989"/>
    </source>
</evidence>
<protein>
    <submittedName>
        <fullName evidence="11">Uncharacterized protein</fullName>
    </submittedName>
</protein>
<feature type="non-terminal residue" evidence="11">
    <location>
        <position position="1"/>
    </location>
</feature>
<evidence type="ECO:0000313" key="12">
    <source>
        <dbReference type="Proteomes" id="UP001190700"/>
    </source>
</evidence>
<dbReference type="Gene3D" id="3.90.1480.20">
    <property type="entry name" value="Glycosyl transferase family 29"/>
    <property type="match status" value="1"/>
</dbReference>
<gene>
    <name evidence="11" type="ORF">CYMTET_30669</name>
</gene>
<keyword evidence="12" id="KW-1185">Reference proteome</keyword>
<keyword evidence="7" id="KW-1133">Transmembrane helix</keyword>
<evidence type="ECO:0000256" key="5">
    <source>
        <dbReference type="ARBA" id="ARBA00022692"/>
    </source>
</evidence>
<evidence type="ECO:0000256" key="6">
    <source>
        <dbReference type="ARBA" id="ARBA00022968"/>
    </source>
</evidence>
<dbReference type="EMBL" id="LGRX02017787">
    <property type="protein sequence ID" value="KAK3260369.1"/>
    <property type="molecule type" value="Genomic_DNA"/>
</dbReference>
<evidence type="ECO:0000313" key="11">
    <source>
        <dbReference type="EMBL" id="KAK3260369.1"/>
    </source>
</evidence>
<dbReference type="GO" id="GO:0008373">
    <property type="term" value="F:sialyltransferase activity"/>
    <property type="evidence" value="ECO:0007669"/>
    <property type="project" value="InterPro"/>
</dbReference>
<evidence type="ECO:0000256" key="9">
    <source>
        <dbReference type="ARBA" id="ARBA00023136"/>
    </source>
</evidence>
<evidence type="ECO:0000256" key="1">
    <source>
        <dbReference type="ARBA" id="ARBA00004323"/>
    </source>
</evidence>
<dbReference type="Pfam" id="PF00777">
    <property type="entry name" value="Glyco_transf_29"/>
    <property type="match status" value="1"/>
</dbReference>
<dbReference type="AlphaFoldDB" id="A0AAE0FIP2"/>
<dbReference type="Proteomes" id="UP001190700">
    <property type="component" value="Unassembled WGS sequence"/>
</dbReference>
<dbReference type="InterPro" id="IPR001675">
    <property type="entry name" value="Glyco_trans_29"/>
</dbReference>
<sequence>ALTAADPVAADPRPEGVPAGSGLSFLGTKLLTNTKSVIAAYQRLKLCADAGMERGMSAEIAKAKTPSIGLVGMAFAFSMCENVRLFGFGLFRGDYQYFRLRRRPNSQDHDFNLERGVLQILSRGDRLKLCQKVLRFEEIKRCAVPGMSLEEYQQYSGIVQNATPPEDMEIRYSEEELSIIKSDAEQAMSQFIEDVDDL</sequence>
<evidence type="ECO:0000256" key="4">
    <source>
        <dbReference type="ARBA" id="ARBA00022679"/>
    </source>
</evidence>
<keyword evidence="5" id="KW-0812">Transmembrane</keyword>
<dbReference type="GO" id="GO:0000139">
    <property type="term" value="C:Golgi membrane"/>
    <property type="evidence" value="ECO:0007669"/>
    <property type="project" value="UniProtKB-SubCell"/>
</dbReference>
<comment type="caution">
    <text evidence="11">The sequence shown here is derived from an EMBL/GenBank/DDBJ whole genome shotgun (WGS) entry which is preliminary data.</text>
</comment>
<keyword evidence="9" id="KW-0472">Membrane</keyword>
<reference evidence="11 12" key="1">
    <citation type="journal article" date="2015" name="Genome Biol. Evol.">
        <title>Comparative Genomics of a Bacterivorous Green Alga Reveals Evolutionary Causalities and Consequences of Phago-Mixotrophic Mode of Nutrition.</title>
        <authorList>
            <person name="Burns J.A."/>
            <person name="Paasch A."/>
            <person name="Narechania A."/>
            <person name="Kim E."/>
        </authorList>
    </citation>
    <scope>NUCLEOTIDE SEQUENCE [LARGE SCALE GENOMIC DNA]</scope>
    <source>
        <strain evidence="11 12">PLY_AMNH</strain>
    </source>
</reference>
<keyword evidence="10" id="KW-0325">Glycoprotein</keyword>
<evidence type="ECO:0000256" key="3">
    <source>
        <dbReference type="ARBA" id="ARBA00022676"/>
    </source>
</evidence>
<keyword evidence="4" id="KW-0808">Transferase</keyword>
<dbReference type="InterPro" id="IPR038578">
    <property type="entry name" value="GT29-like_sf"/>
</dbReference>
<accession>A0AAE0FIP2</accession>
<comment type="similarity">
    <text evidence="2">Belongs to the glycosyltransferase 29 family.</text>
</comment>